<dbReference type="EMBL" id="MU866372">
    <property type="protein sequence ID" value="KAK4173047.1"/>
    <property type="molecule type" value="Genomic_DNA"/>
</dbReference>
<comment type="caution">
    <text evidence="3">The sequence shown here is derived from an EMBL/GenBank/DDBJ whole genome shotgun (WGS) entry which is preliminary data.</text>
</comment>
<keyword evidence="4" id="KW-1185">Reference proteome</keyword>
<dbReference type="Proteomes" id="UP001302321">
    <property type="component" value="Unassembled WGS sequence"/>
</dbReference>
<evidence type="ECO:0000313" key="3">
    <source>
        <dbReference type="EMBL" id="KAK4173047.1"/>
    </source>
</evidence>
<protein>
    <recommendedName>
        <fullName evidence="5">Secreted protein</fullName>
    </recommendedName>
</protein>
<feature type="chain" id="PRO_5043018847" description="Secreted protein" evidence="2">
    <location>
        <begin position="30"/>
        <end position="135"/>
    </location>
</feature>
<evidence type="ECO:0000313" key="4">
    <source>
        <dbReference type="Proteomes" id="UP001302321"/>
    </source>
</evidence>
<dbReference type="AlphaFoldDB" id="A0AAN7A5C8"/>
<feature type="compositionally biased region" description="Polar residues" evidence="1">
    <location>
        <begin position="114"/>
        <end position="126"/>
    </location>
</feature>
<reference evidence="3" key="1">
    <citation type="journal article" date="2023" name="Mol. Phylogenet. Evol.">
        <title>Genome-scale phylogeny and comparative genomics of the fungal order Sordariales.</title>
        <authorList>
            <person name="Hensen N."/>
            <person name="Bonometti L."/>
            <person name="Westerberg I."/>
            <person name="Brannstrom I.O."/>
            <person name="Guillou S."/>
            <person name="Cros-Aarteil S."/>
            <person name="Calhoun S."/>
            <person name="Haridas S."/>
            <person name="Kuo A."/>
            <person name="Mondo S."/>
            <person name="Pangilinan J."/>
            <person name="Riley R."/>
            <person name="LaButti K."/>
            <person name="Andreopoulos B."/>
            <person name="Lipzen A."/>
            <person name="Chen C."/>
            <person name="Yan M."/>
            <person name="Daum C."/>
            <person name="Ng V."/>
            <person name="Clum A."/>
            <person name="Steindorff A."/>
            <person name="Ohm R.A."/>
            <person name="Martin F."/>
            <person name="Silar P."/>
            <person name="Natvig D.O."/>
            <person name="Lalanne C."/>
            <person name="Gautier V."/>
            <person name="Ament-Velasquez S.L."/>
            <person name="Kruys A."/>
            <person name="Hutchinson M.I."/>
            <person name="Powell A.J."/>
            <person name="Barry K."/>
            <person name="Miller A.N."/>
            <person name="Grigoriev I.V."/>
            <person name="Debuchy R."/>
            <person name="Gladieux P."/>
            <person name="Hiltunen Thoren M."/>
            <person name="Johannesson H."/>
        </authorList>
    </citation>
    <scope>NUCLEOTIDE SEQUENCE</scope>
    <source>
        <strain evidence="3">CBS 892.96</strain>
    </source>
</reference>
<proteinExistence type="predicted"/>
<keyword evidence="2" id="KW-0732">Signal</keyword>
<organism evidence="3 4">
    <name type="scientific">Triangularia setosa</name>
    <dbReference type="NCBI Taxonomy" id="2587417"/>
    <lineage>
        <taxon>Eukaryota</taxon>
        <taxon>Fungi</taxon>
        <taxon>Dikarya</taxon>
        <taxon>Ascomycota</taxon>
        <taxon>Pezizomycotina</taxon>
        <taxon>Sordariomycetes</taxon>
        <taxon>Sordariomycetidae</taxon>
        <taxon>Sordariales</taxon>
        <taxon>Podosporaceae</taxon>
        <taxon>Triangularia</taxon>
    </lineage>
</organism>
<evidence type="ECO:0008006" key="5">
    <source>
        <dbReference type="Google" id="ProtNLM"/>
    </source>
</evidence>
<evidence type="ECO:0000256" key="2">
    <source>
        <dbReference type="SAM" id="SignalP"/>
    </source>
</evidence>
<gene>
    <name evidence="3" type="ORF">QBC36DRAFT_64065</name>
</gene>
<evidence type="ECO:0000256" key="1">
    <source>
        <dbReference type="SAM" id="MobiDB-lite"/>
    </source>
</evidence>
<feature type="signal peptide" evidence="2">
    <location>
        <begin position="1"/>
        <end position="29"/>
    </location>
</feature>
<feature type="region of interest" description="Disordered" evidence="1">
    <location>
        <begin position="96"/>
        <end position="135"/>
    </location>
</feature>
<reference evidence="3" key="2">
    <citation type="submission" date="2023-05" db="EMBL/GenBank/DDBJ databases">
        <authorList>
            <consortium name="Lawrence Berkeley National Laboratory"/>
            <person name="Steindorff A."/>
            <person name="Hensen N."/>
            <person name="Bonometti L."/>
            <person name="Westerberg I."/>
            <person name="Brannstrom I.O."/>
            <person name="Guillou S."/>
            <person name="Cros-Aarteil S."/>
            <person name="Calhoun S."/>
            <person name="Haridas S."/>
            <person name="Kuo A."/>
            <person name="Mondo S."/>
            <person name="Pangilinan J."/>
            <person name="Riley R."/>
            <person name="Labutti K."/>
            <person name="Andreopoulos B."/>
            <person name="Lipzen A."/>
            <person name="Chen C."/>
            <person name="Yanf M."/>
            <person name="Daum C."/>
            <person name="Ng V."/>
            <person name="Clum A."/>
            <person name="Ohm R."/>
            <person name="Martin F."/>
            <person name="Silar P."/>
            <person name="Natvig D."/>
            <person name="Lalanne C."/>
            <person name="Gautier V."/>
            <person name="Ament-Velasquez S.L."/>
            <person name="Kruys A."/>
            <person name="Hutchinson M.I."/>
            <person name="Powell A.J."/>
            <person name="Barry K."/>
            <person name="Miller A.N."/>
            <person name="Grigoriev I.V."/>
            <person name="Debuchy R."/>
            <person name="Gladieux P."/>
            <person name="Thoren M.H."/>
            <person name="Johannesson H."/>
        </authorList>
    </citation>
    <scope>NUCLEOTIDE SEQUENCE</scope>
    <source>
        <strain evidence="3">CBS 892.96</strain>
    </source>
</reference>
<sequence length="135" mass="15217">MEFEAIQHATLWPIIAIFLAYFCSGPSSSATTRPVLKEQHVFHRWRQEVGGVRAVSCSAVTSSCSRNHTIQRCSCNQLVSDLSFLPSRNRLIPDYPPHLSKHYHHHHHHHHRQSLPSASDNDNGTTARPALHDAA</sequence>
<name>A0AAN7A5C8_9PEZI</name>
<accession>A0AAN7A5C8</accession>
<feature type="compositionally biased region" description="Basic residues" evidence="1">
    <location>
        <begin position="99"/>
        <end position="113"/>
    </location>
</feature>